<dbReference type="Gene3D" id="3.40.630.30">
    <property type="match status" value="1"/>
</dbReference>
<organism evidence="2 3">
    <name type="scientific">Aerosakkonema funiforme FACHB-1375</name>
    <dbReference type="NCBI Taxonomy" id="2949571"/>
    <lineage>
        <taxon>Bacteria</taxon>
        <taxon>Bacillati</taxon>
        <taxon>Cyanobacteriota</taxon>
        <taxon>Cyanophyceae</taxon>
        <taxon>Oscillatoriophycideae</taxon>
        <taxon>Aerosakkonematales</taxon>
        <taxon>Aerosakkonemataceae</taxon>
        <taxon>Aerosakkonema</taxon>
    </lineage>
</organism>
<protein>
    <submittedName>
        <fullName evidence="2">GNAT family N-acetyltransferase</fullName>
    </submittedName>
</protein>
<name>A0A926VDI4_9CYAN</name>
<dbReference type="InterPro" id="IPR000182">
    <property type="entry name" value="GNAT_dom"/>
</dbReference>
<dbReference type="PROSITE" id="PS51186">
    <property type="entry name" value="GNAT"/>
    <property type="match status" value="1"/>
</dbReference>
<dbReference type="Pfam" id="PF13302">
    <property type="entry name" value="Acetyltransf_3"/>
    <property type="match status" value="1"/>
</dbReference>
<reference evidence="2" key="1">
    <citation type="journal article" date="2015" name="ISME J.">
        <title>Draft Genome Sequence of Streptomyces incarnatus NRRL8089, which Produces the Nucleoside Antibiotic Sinefungin.</title>
        <authorList>
            <person name="Oshima K."/>
            <person name="Hattori M."/>
            <person name="Shimizu H."/>
            <person name="Fukuda K."/>
            <person name="Nemoto M."/>
            <person name="Inagaki K."/>
            <person name="Tamura T."/>
        </authorList>
    </citation>
    <scope>NUCLEOTIDE SEQUENCE</scope>
    <source>
        <strain evidence="2">FACHB-1375</strain>
    </source>
</reference>
<dbReference type="PANTHER" id="PTHR43792">
    <property type="entry name" value="GNAT FAMILY, PUTATIVE (AFU_ORTHOLOGUE AFUA_3G00765)-RELATED-RELATED"/>
    <property type="match status" value="1"/>
</dbReference>
<sequence length="186" mass="21738">MQIQNIFSDLPVLETDRLLLRKLNWEDTNDMFEYASDPEVSQWTTWSVHESIADTKTFLNAVINEYANHEVSPWGIQHKADGKIIGTCGFVDWIYNDDRAEVGYALSRKYWGKGYMTEAVRAVIDFGFRTMELNRIEARCKIENIASARVMEKVGMQFEGILREHLFAKGSYHDLKIYAILWKEWD</sequence>
<proteinExistence type="predicted"/>
<evidence type="ECO:0000259" key="1">
    <source>
        <dbReference type="PROSITE" id="PS51186"/>
    </source>
</evidence>
<dbReference type="InterPro" id="IPR016181">
    <property type="entry name" value="Acyl_CoA_acyltransferase"/>
</dbReference>
<dbReference type="GO" id="GO:0005737">
    <property type="term" value="C:cytoplasm"/>
    <property type="evidence" value="ECO:0007669"/>
    <property type="project" value="TreeGrafter"/>
</dbReference>
<dbReference type="AlphaFoldDB" id="A0A926VDI4"/>
<feature type="domain" description="N-acetyltransferase" evidence="1">
    <location>
        <begin position="18"/>
        <end position="184"/>
    </location>
</feature>
<dbReference type="InterPro" id="IPR051531">
    <property type="entry name" value="N-acetyltransferase"/>
</dbReference>
<dbReference type="EMBL" id="JACJPW010000022">
    <property type="protein sequence ID" value="MBD2181545.1"/>
    <property type="molecule type" value="Genomic_DNA"/>
</dbReference>
<dbReference type="Proteomes" id="UP000641646">
    <property type="component" value="Unassembled WGS sequence"/>
</dbReference>
<dbReference type="PANTHER" id="PTHR43792:SF9">
    <property type="entry name" value="RIBOSOMAL-PROTEIN-ALANINE ACETYLTRANSFERASE"/>
    <property type="match status" value="1"/>
</dbReference>
<evidence type="ECO:0000313" key="3">
    <source>
        <dbReference type="Proteomes" id="UP000641646"/>
    </source>
</evidence>
<keyword evidence="3" id="KW-1185">Reference proteome</keyword>
<dbReference type="SUPFAM" id="SSF55729">
    <property type="entry name" value="Acyl-CoA N-acyltransferases (Nat)"/>
    <property type="match status" value="1"/>
</dbReference>
<accession>A0A926VDI4</accession>
<dbReference type="GO" id="GO:0008999">
    <property type="term" value="F:protein-N-terminal-alanine acetyltransferase activity"/>
    <property type="evidence" value="ECO:0007669"/>
    <property type="project" value="TreeGrafter"/>
</dbReference>
<reference evidence="2" key="2">
    <citation type="submission" date="2020-08" db="EMBL/GenBank/DDBJ databases">
        <authorList>
            <person name="Chen M."/>
            <person name="Teng W."/>
            <person name="Zhao L."/>
            <person name="Hu C."/>
            <person name="Zhou Y."/>
            <person name="Han B."/>
            <person name="Song L."/>
            <person name="Shu W."/>
        </authorList>
    </citation>
    <scope>NUCLEOTIDE SEQUENCE</scope>
    <source>
        <strain evidence="2">FACHB-1375</strain>
    </source>
</reference>
<comment type="caution">
    <text evidence="2">The sequence shown here is derived from an EMBL/GenBank/DDBJ whole genome shotgun (WGS) entry which is preliminary data.</text>
</comment>
<evidence type="ECO:0000313" key="2">
    <source>
        <dbReference type="EMBL" id="MBD2181545.1"/>
    </source>
</evidence>
<gene>
    <name evidence="2" type="ORF">H6G03_10565</name>
</gene>
<dbReference type="CDD" id="cd04301">
    <property type="entry name" value="NAT_SF"/>
    <property type="match status" value="1"/>
</dbReference>